<evidence type="ECO:0000313" key="1">
    <source>
        <dbReference type="EnsemblMetazoa" id="GBRI044775-PA"/>
    </source>
</evidence>
<evidence type="ECO:0000313" key="2">
    <source>
        <dbReference type="Proteomes" id="UP000091820"/>
    </source>
</evidence>
<protein>
    <submittedName>
        <fullName evidence="1">Uncharacterized protein</fullName>
    </submittedName>
</protein>
<name>A0A1A9X5B8_9MUSC</name>
<sequence>MHISYTIYADGTYQPITNYSMPVYTTCVVDVMFNLSSKINKISSISPGLSVGNSYYFNRCQFITISRNNI</sequence>
<keyword evidence="2" id="KW-1185">Reference proteome</keyword>
<reference evidence="1" key="2">
    <citation type="submission" date="2020-05" db="UniProtKB">
        <authorList>
            <consortium name="EnsemblMetazoa"/>
        </authorList>
    </citation>
    <scope>IDENTIFICATION</scope>
    <source>
        <strain evidence="1">IAEA</strain>
    </source>
</reference>
<organism evidence="1 2">
    <name type="scientific">Glossina brevipalpis</name>
    <dbReference type="NCBI Taxonomy" id="37001"/>
    <lineage>
        <taxon>Eukaryota</taxon>
        <taxon>Metazoa</taxon>
        <taxon>Ecdysozoa</taxon>
        <taxon>Arthropoda</taxon>
        <taxon>Hexapoda</taxon>
        <taxon>Insecta</taxon>
        <taxon>Pterygota</taxon>
        <taxon>Neoptera</taxon>
        <taxon>Endopterygota</taxon>
        <taxon>Diptera</taxon>
        <taxon>Brachycera</taxon>
        <taxon>Muscomorpha</taxon>
        <taxon>Hippoboscoidea</taxon>
        <taxon>Glossinidae</taxon>
        <taxon>Glossina</taxon>
    </lineage>
</organism>
<dbReference type="EnsemblMetazoa" id="GBRI044775-RA">
    <property type="protein sequence ID" value="GBRI044775-PA"/>
    <property type="gene ID" value="GBRI044775"/>
</dbReference>
<dbReference type="AlphaFoldDB" id="A0A1A9X5B8"/>
<accession>A0A1A9X5B8</accession>
<reference evidence="2" key="1">
    <citation type="submission" date="2014-03" db="EMBL/GenBank/DDBJ databases">
        <authorList>
            <person name="Aksoy S."/>
            <person name="Warren W."/>
            <person name="Wilson R.K."/>
        </authorList>
    </citation>
    <scope>NUCLEOTIDE SEQUENCE [LARGE SCALE GENOMIC DNA]</scope>
    <source>
        <strain evidence="2">IAEA</strain>
    </source>
</reference>
<dbReference type="Proteomes" id="UP000091820">
    <property type="component" value="Unassembled WGS sequence"/>
</dbReference>
<proteinExistence type="predicted"/>
<dbReference type="VEuPathDB" id="VectorBase:GBRI044775"/>